<evidence type="ECO:0000313" key="1">
    <source>
        <dbReference type="EMBL" id="GFT35178.1"/>
    </source>
</evidence>
<comment type="caution">
    <text evidence="1">The sequence shown here is derived from an EMBL/GenBank/DDBJ whole genome shotgun (WGS) entry which is preliminary data.</text>
</comment>
<dbReference type="AlphaFoldDB" id="A0A8X6TNS4"/>
<reference evidence="1" key="1">
    <citation type="submission" date="2020-08" db="EMBL/GenBank/DDBJ databases">
        <title>Multicomponent nature underlies the extraordinary mechanical properties of spider dragline silk.</title>
        <authorList>
            <person name="Kono N."/>
            <person name="Nakamura H."/>
            <person name="Mori M."/>
            <person name="Yoshida Y."/>
            <person name="Ohtoshi R."/>
            <person name="Malay A.D."/>
            <person name="Moran D.A.P."/>
            <person name="Tomita M."/>
            <person name="Numata K."/>
            <person name="Arakawa K."/>
        </authorList>
    </citation>
    <scope>NUCLEOTIDE SEQUENCE</scope>
</reference>
<organism evidence="1 2">
    <name type="scientific">Nephila pilipes</name>
    <name type="common">Giant wood spider</name>
    <name type="synonym">Nephila maculata</name>
    <dbReference type="NCBI Taxonomy" id="299642"/>
    <lineage>
        <taxon>Eukaryota</taxon>
        <taxon>Metazoa</taxon>
        <taxon>Ecdysozoa</taxon>
        <taxon>Arthropoda</taxon>
        <taxon>Chelicerata</taxon>
        <taxon>Arachnida</taxon>
        <taxon>Araneae</taxon>
        <taxon>Araneomorphae</taxon>
        <taxon>Entelegynae</taxon>
        <taxon>Araneoidea</taxon>
        <taxon>Nephilidae</taxon>
        <taxon>Nephila</taxon>
    </lineage>
</organism>
<dbReference type="EMBL" id="BMAW01013654">
    <property type="protein sequence ID" value="GFT35178.1"/>
    <property type="molecule type" value="Genomic_DNA"/>
</dbReference>
<dbReference type="InterPro" id="IPR036397">
    <property type="entry name" value="RNaseH_sf"/>
</dbReference>
<dbReference type="PANTHER" id="PTHR46060">
    <property type="entry name" value="MARINER MOS1 TRANSPOSASE-LIKE PROTEIN"/>
    <property type="match status" value="1"/>
</dbReference>
<evidence type="ECO:0008006" key="3">
    <source>
        <dbReference type="Google" id="ProtNLM"/>
    </source>
</evidence>
<dbReference type="Gene3D" id="3.30.420.10">
    <property type="entry name" value="Ribonuclease H-like superfamily/Ribonuclease H"/>
    <property type="match status" value="1"/>
</dbReference>
<name>A0A8X6TNS4_NEPPI</name>
<dbReference type="GO" id="GO:0003676">
    <property type="term" value="F:nucleic acid binding"/>
    <property type="evidence" value="ECO:0007669"/>
    <property type="project" value="InterPro"/>
</dbReference>
<evidence type="ECO:0000313" key="2">
    <source>
        <dbReference type="Proteomes" id="UP000887013"/>
    </source>
</evidence>
<protein>
    <recommendedName>
        <fullName evidence="3">Histone-lysine N-methyltransferase SETMAR</fullName>
    </recommendedName>
</protein>
<accession>A0A8X6TNS4</accession>
<dbReference type="InterPro" id="IPR052709">
    <property type="entry name" value="Transposase-MT_Hybrid"/>
</dbReference>
<dbReference type="PANTHER" id="PTHR46060:SF3">
    <property type="entry name" value="PROTEIN GVQW3"/>
    <property type="match status" value="1"/>
</dbReference>
<sequence>MKVFFFVHPHTTNMTKDAIQMYGFEGLLHPPYSLRLAPMNFSHVRSLSKAMWGVSFNTDAELRAWLKGFFESKPDDFYQDDIEN</sequence>
<proteinExistence type="predicted"/>
<gene>
    <name evidence="1" type="ORF">NPIL_328391</name>
</gene>
<keyword evidence="2" id="KW-1185">Reference proteome</keyword>
<dbReference type="OrthoDB" id="616263at2759"/>
<dbReference type="Proteomes" id="UP000887013">
    <property type="component" value="Unassembled WGS sequence"/>
</dbReference>